<gene>
    <name evidence="3" type="ORF">PGLA1383_LOCUS45481</name>
</gene>
<keyword evidence="1" id="KW-0472">Membrane</keyword>
<evidence type="ECO:0000313" key="3">
    <source>
        <dbReference type="EMBL" id="CAE8628881.1"/>
    </source>
</evidence>
<name>A0A813GR72_POLGL</name>
<dbReference type="Proteomes" id="UP000654075">
    <property type="component" value="Unassembled WGS sequence"/>
</dbReference>
<feature type="signal peptide" evidence="2">
    <location>
        <begin position="1"/>
        <end position="16"/>
    </location>
</feature>
<dbReference type="AlphaFoldDB" id="A0A813GR72"/>
<feature type="transmembrane region" description="Helical" evidence="1">
    <location>
        <begin position="313"/>
        <end position="332"/>
    </location>
</feature>
<reference evidence="3" key="1">
    <citation type="submission" date="2021-02" db="EMBL/GenBank/DDBJ databases">
        <authorList>
            <person name="Dougan E. K."/>
            <person name="Rhodes N."/>
            <person name="Thang M."/>
            <person name="Chan C."/>
        </authorList>
    </citation>
    <scope>NUCLEOTIDE SEQUENCE</scope>
</reference>
<keyword evidence="4" id="KW-1185">Reference proteome</keyword>
<accession>A0A813GR72</accession>
<evidence type="ECO:0000256" key="2">
    <source>
        <dbReference type="SAM" id="SignalP"/>
    </source>
</evidence>
<feature type="chain" id="PRO_5032918995" evidence="2">
    <location>
        <begin position="17"/>
        <end position="333"/>
    </location>
</feature>
<comment type="caution">
    <text evidence="3">The sequence shown here is derived from an EMBL/GenBank/DDBJ whole genome shotgun (WGS) entry which is preliminary data.</text>
</comment>
<keyword evidence="1" id="KW-0812">Transmembrane</keyword>
<keyword evidence="1" id="KW-1133">Transmembrane helix</keyword>
<keyword evidence="2" id="KW-0732">Signal</keyword>
<sequence length="333" mass="38197">MRWRIVIWLLVARVDAQGSEPASEALLGVPAMLCSKFTRPKVAICLHGAARSFPHLLVFSSLKRNLIEALGASTTSFLHVILKDARADPRPQFGGLFPDRAADQIEHAARHLGIAKSRTQILEGPNALLPSCPNYERAIALRRAEKTNYLRSMEYLYSLAGQLSHHEGCMNLIRQEEDRRNSTFHEVILARADLTVYNPLPPYCMFEHTKPRRLWDWYYHVPREQADRIFSEPYQQFYRCRQNLGMNQTVENYRHRWLRHVAEDNSLPFLVTRLDQSDMPNNLCSMRGSTRPLRSDDVPEPIQQAAAMNAECMAVSHSLFVCLFVCVCVLFVC</sequence>
<dbReference type="EMBL" id="CAJNNV010029525">
    <property type="protein sequence ID" value="CAE8628881.1"/>
    <property type="molecule type" value="Genomic_DNA"/>
</dbReference>
<organism evidence="3 4">
    <name type="scientific">Polarella glacialis</name>
    <name type="common">Dinoflagellate</name>
    <dbReference type="NCBI Taxonomy" id="89957"/>
    <lineage>
        <taxon>Eukaryota</taxon>
        <taxon>Sar</taxon>
        <taxon>Alveolata</taxon>
        <taxon>Dinophyceae</taxon>
        <taxon>Suessiales</taxon>
        <taxon>Suessiaceae</taxon>
        <taxon>Polarella</taxon>
    </lineage>
</organism>
<evidence type="ECO:0000256" key="1">
    <source>
        <dbReference type="SAM" id="Phobius"/>
    </source>
</evidence>
<protein>
    <submittedName>
        <fullName evidence="3">Uncharacterized protein</fullName>
    </submittedName>
</protein>
<proteinExistence type="predicted"/>
<evidence type="ECO:0000313" key="4">
    <source>
        <dbReference type="Proteomes" id="UP000654075"/>
    </source>
</evidence>
<dbReference type="OrthoDB" id="2154664at2759"/>